<evidence type="ECO:0000313" key="3">
    <source>
        <dbReference type="Proteomes" id="UP000001072"/>
    </source>
</evidence>
<reference evidence="3" key="1">
    <citation type="journal article" date="2011" name="Proc. Natl. Acad. Sci. U.S.A.">
        <title>Obligate biotrophy features unraveled by the genomic analysis of rust fungi.</title>
        <authorList>
            <person name="Duplessis S."/>
            <person name="Cuomo C.A."/>
            <person name="Lin Y.-C."/>
            <person name="Aerts A."/>
            <person name="Tisserant E."/>
            <person name="Veneault-Fourrey C."/>
            <person name="Joly D.L."/>
            <person name="Hacquard S."/>
            <person name="Amselem J."/>
            <person name="Cantarel B.L."/>
            <person name="Chiu R."/>
            <person name="Coutinho P.M."/>
            <person name="Feau N."/>
            <person name="Field M."/>
            <person name="Frey P."/>
            <person name="Gelhaye E."/>
            <person name="Goldberg J."/>
            <person name="Grabherr M.G."/>
            <person name="Kodira C.D."/>
            <person name="Kohler A."/>
            <person name="Kuees U."/>
            <person name="Lindquist E.A."/>
            <person name="Lucas S.M."/>
            <person name="Mago R."/>
            <person name="Mauceli E."/>
            <person name="Morin E."/>
            <person name="Murat C."/>
            <person name="Pangilinan J.L."/>
            <person name="Park R."/>
            <person name="Pearson M."/>
            <person name="Quesneville H."/>
            <person name="Rouhier N."/>
            <person name="Sakthikumar S."/>
            <person name="Salamov A.A."/>
            <person name="Schmutz J."/>
            <person name="Selles B."/>
            <person name="Shapiro H."/>
            <person name="Tanguay P."/>
            <person name="Tuskan G.A."/>
            <person name="Henrissat B."/>
            <person name="Van de Peer Y."/>
            <person name="Rouze P."/>
            <person name="Ellis J.G."/>
            <person name="Dodds P.N."/>
            <person name="Schein J.E."/>
            <person name="Zhong S."/>
            <person name="Hamelin R.C."/>
            <person name="Grigoriev I.V."/>
            <person name="Szabo L.J."/>
            <person name="Martin F."/>
        </authorList>
    </citation>
    <scope>NUCLEOTIDE SEQUENCE [LARGE SCALE GENOMIC DNA]</scope>
    <source>
        <strain evidence="3">98AG31 / pathotype 3-4-7</strain>
    </source>
</reference>
<dbReference type="Proteomes" id="UP000001072">
    <property type="component" value="Unassembled WGS sequence"/>
</dbReference>
<gene>
    <name evidence="2" type="ORF">MELLADRAFT_112243</name>
</gene>
<feature type="region of interest" description="Disordered" evidence="1">
    <location>
        <begin position="149"/>
        <end position="173"/>
    </location>
</feature>
<dbReference type="InParanoid" id="F4S5U6"/>
<protein>
    <submittedName>
        <fullName evidence="2">Uncharacterized protein</fullName>
    </submittedName>
</protein>
<proteinExistence type="predicted"/>
<dbReference type="VEuPathDB" id="FungiDB:MELLADRAFT_112243"/>
<evidence type="ECO:0000313" key="2">
    <source>
        <dbReference type="EMBL" id="EGF99959.1"/>
    </source>
</evidence>
<dbReference type="GeneID" id="18924619"/>
<dbReference type="RefSeq" id="XP_007416782.1">
    <property type="nucleotide sequence ID" value="XM_007416720.1"/>
</dbReference>
<feature type="compositionally biased region" description="Basic and acidic residues" evidence="1">
    <location>
        <begin position="154"/>
        <end position="173"/>
    </location>
</feature>
<dbReference type="HOGENOM" id="CLU_1547950_0_0_1"/>
<keyword evidence="3" id="KW-1185">Reference proteome</keyword>
<dbReference type="AlphaFoldDB" id="F4S5U6"/>
<accession>F4S5U6</accession>
<organism evidence="3">
    <name type="scientific">Melampsora larici-populina (strain 98AG31 / pathotype 3-4-7)</name>
    <name type="common">Poplar leaf rust fungus</name>
    <dbReference type="NCBI Taxonomy" id="747676"/>
    <lineage>
        <taxon>Eukaryota</taxon>
        <taxon>Fungi</taxon>
        <taxon>Dikarya</taxon>
        <taxon>Basidiomycota</taxon>
        <taxon>Pucciniomycotina</taxon>
        <taxon>Pucciniomycetes</taxon>
        <taxon>Pucciniales</taxon>
        <taxon>Melampsoraceae</taxon>
        <taxon>Melampsora</taxon>
    </lineage>
</organism>
<sequence length="173" mass="19354">MLFSTAVGPGLSGKVHSKRSIWTLHSLALHTGEDWNADPISQALWSGELSFELPNLKFFTSSHCLPVGFLRAFQASKNISKIHLCETPMLHELDVTTWLQSEIWPKLTKFIIWHSTAFESSASVHGLLQLATGYGIKMRLNGHLNELYDGSKNPNKDKDCGEKHDKKHDGTKS</sequence>
<dbReference type="KEGG" id="mlr:MELLADRAFT_112243"/>
<evidence type="ECO:0000256" key="1">
    <source>
        <dbReference type="SAM" id="MobiDB-lite"/>
    </source>
</evidence>
<name>F4S5U6_MELLP</name>
<dbReference type="EMBL" id="GL883152">
    <property type="protein sequence ID" value="EGF99959.1"/>
    <property type="molecule type" value="Genomic_DNA"/>
</dbReference>